<dbReference type="PRINTS" id="PR00411">
    <property type="entry name" value="PNDRDTASEI"/>
</dbReference>
<gene>
    <name evidence="7" type="ORF">GCM10011487_40420</name>
</gene>
<dbReference type="Proteomes" id="UP000445000">
    <property type="component" value="Unassembled WGS sequence"/>
</dbReference>
<evidence type="ECO:0000256" key="4">
    <source>
        <dbReference type="ARBA" id="ARBA00023002"/>
    </source>
</evidence>
<protein>
    <submittedName>
        <fullName evidence="7">Pyridine nucleotide-disulfide oxidoreductase</fullName>
    </submittedName>
</protein>
<name>A0A829YH31_9GAMM</name>
<keyword evidence="4" id="KW-0560">Oxidoreductase</keyword>
<comment type="caution">
    <text evidence="7">The sequence shown here is derived from an EMBL/GenBank/DDBJ whole genome shotgun (WGS) entry which is preliminary data.</text>
</comment>
<dbReference type="PANTHER" id="PTHR43557">
    <property type="entry name" value="APOPTOSIS-INDUCING FACTOR 1"/>
    <property type="match status" value="1"/>
</dbReference>
<dbReference type="InterPro" id="IPR050446">
    <property type="entry name" value="FAD-oxidoreductase/Apoptosis"/>
</dbReference>
<keyword evidence="3" id="KW-0274">FAD</keyword>
<dbReference type="AlphaFoldDB" id="A0A829YH31"/>
<dbReference type="GO" id="GO:0005737">
    <property type="term" value="C:cytoplasm"/>
    <property type="evidence" value="ECO:0007669"/>
    <property type="project" value="TreeGrafter"/>
</dbReference>
<dbReference type="InterPro" id="IPR036188">
    <property type="entry name" value="FAD/NAD-bd_sf"/>
</dbReference>
<feature type="domain" description="Reductase C-terminal" evidence="6">
    <location>
        <begin position="328"/>
        <end position="411"/>
    </location>
</feature>
<dbReference type="Pfam" id="PF07992">
    <property type="entry name" value="Pyr_redox_2"/>
    <property type="match status" value="1"/>
</dbReference>
<dbReference type="PRINTS" id="PR00368">
    <property type="entry name" value="FADPNR"/>
</dbReference>
<evidence type="ECO:0000313" key="8">
    <source>
        <dbReference type="Proteomes" id="UP000445000"/>
    </source>
</evidence>
<dbReference type="Gene3D" id="3.30.390.30">
    <property type="match status" value="1"/>
</dbReference>
<feature type="domain" description="FAD/NAD(P)-binding" evidence="5">
    <location>
        <begin position="10"/>
        <end position="309"/>
    </location>
</feature>
<dbReference type="Gene3D" id="3.50.50.60">
    <property type="entry name" value="FAD/NAD(P)-binding domain"/>
    <property type="match status" value="2"/>
</dbReference>
<sequence length="413" mass="43705">MSSANSSAGVVIVGAGHAGAQAALALRQGGYTAPVTMLTTEPELPYERPPLSKEYLAGERAFDNMLIRSQSFWDEHRIGVRTACRVVSIDSQARRVGIAGGEMLNYQNLIWAGGGNARRLTCAGGDLAGVHSVRTRADVDQLRTEIESARRVAVVGGGYIGLEAAAVLNKLGKQVVVLEALDRVLARVAGPQLSKFYEDEHRAHGVDVRTSCAVDSLLGERGRVCGVRLSDGTILDADIVIVGIGIVPNIAPLIDAGAAGSSAGVRIDEYCRTTLPGIHAVGDCALHVNRWADGAEVRIESVQNAVDQATVAAKDVLGAPTPYQALPWFWSNQYDLRLQTIGLSLGHDSTAVRGIPASHSFSIVYLKRDRVVALDCVNAPRDYAFGRKLVSGGLSPDPARLGNPAVSLKDLCG</sequence>
<dbReference type="RefSeq" id="WP_161813720.1">
    <property type="nucleotide sequence ID" value="NZ_BLJN01000004.1"/>
</dbReference>
<keyword evidence="2" id="KW-0285">Flavoprotein</keyword>
<keyword evidence="8" id="KW-1185">Reference proteome</keyword>
<evidence type="ECO:0000259" key="5">
    <source>
        <dbReference type="Pfam" id="PF07992"/>
    </source>
</evidence>
<proteinExistence type="predicted"/>
<dbReference type="InterPro" id="IPR028202">
    <property type="entry name" value="Reductase_C"/>
</dbReference>
<evidence type="ECO:0000256" key="3">
    <source>
        <dbReference type="ARBA" id="ARBA00022827"/>
    </source>
</evidence>
<comment type="cofactor">
    <cofactor evidence="1">
        <name>FAD</name>
        <dbReference type="ChEBI" id="CHEBI:57692"/>
    </cofactor>
</comment>
<dbReference type="GO" id="GO:0016651">
    <property type="term" value="F:oxidoreductase activity, acting on NAD(P)H"/>
    <property type="evidence" value="ECO:0007669"/>
    <property type="project" value="TreeGrafter"/>
</dbReference>
<dbReference type="InterPro" id="IPR016156">
    <property type="entry name" value="FAD/NAD-linked_Rdtase_dimer_sf"/>
</dbReference>
<accession>A0A829YH31</accession>
<reference evidence="8" key="1">
    <citation type="submission" date="2020-01" db="EMBL/GenBank/DDBJ databases">
        <title>'Steroidobacter agaridevorans' sp. nov., agar-degrading bacteria isolated from rhizosphere soils.</title>
        <authorList>
            <person name="Ikenaga M."/>
            <person name="Kataoka M."/>
            <person name="Murouchi A."/>
            <person name="Katsuragi S."/>
            <person name="Sakai M."/>
        </authorList>
    </citation>
    <scope>NUCLEOTIDE SEQUENCE [LARGE SCALE GENOMIC DNA]</scope>
    <source>
        <strain evidence="8">YU21-B</strain>
    </source>
</reference>
<evidence type="ECO:0000259" key="6">
    <source>
        <dbReference type="Pfam" id="PF14759"/>
    </source>
</evidence>
<dbReference type="SUPFAM" id="SSF55424">
    <property type="entry name" value="FAD/NAD-linked reductases, dimerisation (C-terminal) domain"/>
    <property type="match status" value="1"/>
</dbReference>
<dbReference type="PANTHER" id="PTHR43557:SF2">
    <property type="entry name" value="RIESKE DOMAIN-CONTAINING PROTEIN-RELATED"/>
    <property type="match status" value="1"/>
</dbReference>
<dbReference type="InterPro" id="IPR023753">
    <property type="entry name" value="FAD/NAD-binding_dom"/>
</dbReference>
<dbReference type="SUPFAM" id="SSF51905">
    <property type="entry name" value="FAD/NAD(P)-binding domain"/>
    <property type="match status" value="1"/>
</dbReference>
<evidence type="ECO:0000256" key="1">
    <source>
        <dbReference type="ARBA" id="ARBA00001974"/>
    </source>
</evidence>
<organism evidence="7 8">
    <name type="scientific">Steroidobacter agaridevorans</name>
    <dbReference type="NCBI Taxonomy" id="2695856"/>
    <lineage>
        <taxon>Bacteria</taxon>
        <taxon>Pseudomonadati</taxon>
        <taxon>Pseudomonadota</taxon>
        <taxon>Gammaproteobacteria</taxon>
        <taxon>Steroidobacterales</taxon>
        <taxon>Steroidobacteraceae</taxon>
        <taxon>Steroidobacter</taxon>
    </lineage>
</organism>
<evidence type="ECO:0000313" key="7">
    <source>
        <dbReference type="EMBL" id="GFE82042.1"/>
    </source>
</evidence>
<dbReference type="Pfam" id="PF14759">
    <property type="entry name" value="Reductase_C"/>
    <property type="match status" value="1"/>
</dbReference>
<dbReference type="EMBL" id="BLJN01000004">
    <property type="protein sequence ID" value="GFE82042.1"/>
    <property type="molecule type" value="Genomic_DNA"/>
</dbReference>
<evidence type="ECO:0000256" key="2">
    <source>
        <dbReference type="ARBA" id="ARBA00022630"/>
    </source>
</evidence>